<dbReference type="Pfam" id="PF13376">
    <property type="entry name" value="OmdA"/>
    <property type="match status" value="1"/>
</dbReference>
<accession>A0ABX0IRG4</accession>
<dbReference type="Proteomes" id="UP000817854">
    <property type="component" value="Unassembled WGS sequence"/>
</dbReference>
<dbReference type="InterPro" id="IPR015018">
    <property type="entry name" value="DUF1905"/>
</dbReference>
<dbReference type="SUPFAM" id="SSF141694">
    <property type="entry name" value="AF2212/PG0164-like"/>
    <property type="match status" value="1"/>
</dbReference>
<dbReference type="Gene3D" id="2.40.30.100">
    <property type="entry name" value="AF2212/PG0164-like"/>
    <property type="match status" value="1"/>
</dbReference>
<dbReference type="EMBL" id="VEVQ02000002">
    <property type="protein sequence ID" value="NHN24716.1"/>
    <property type="molecule type" value="Genomic_DNA"/>
</dbReference>
<comment type="caution">
    <text evidence="1">The sequence shown here is derived from an EMBL/GenBank/DDBJ whole genome shotgun (WGS) entry which is preliminary data.</text>
</comment>
<keyword evidence="2" id="KW-1185">Reference proteome</keyword>
<evidence type="ECO:0000313" key="1">
    <source>
        <dbReference type="EMBL" id="NHN24716.1"/>
    </source>
</evidence>
<dbReference type="InterPro" id="IPR037079">
    <property type="entry name" value="AF2212/PG0164-like_sf"/>
</dbReference>
<sequence>MYEFEAKIEVIGINPFVFVPENILQKIFEDAGKTKRHIPIKGTINDNLYKQTLVRYNGEWRLYINTTMLKNSPKRIGETIEITVSFDPESREIKPPKLFVKALTKNKEAKIVFENLPASRKSEIVKYLTNLKTEKALEKNTEKAINFLLGKERFIGRDNP</sequence>
<gene>
    <name evidence="1" type="ORF">FIA58_003420</name>
</gene>
<reference evidence="1" key="2">
    <citation type="submission" date="2020-02" db="EMBL/GenBank/DDBJ databases">
        <title>Flavobacterium profundi sp. nov., isolated from a deep-sea seamount.</title>
        <authorList>
            <person name="Zhang D.-C."/>
        </authorList>
    </citation>
    <scope>NUCLEOTIDE SEQUENCE</scope>
    <source>
        <strain evidence="1">EC11</strain>
    </source>
</reference>
<dbReference type="RefSeq" id="WP_140960069.1">
    <property type="nucleotide sequence ID" value="NZ_VEVQ02000002.1"/>
</dbReference>
<organism evidence="1 2">
    <name type="scientific">Flavobacterium jejuense</name>
    <dbReference type="NCBI Taxonomy" id="1544455"/>
    <lineage>
        <taxon>Bacteria</taxon>
        <taxon>Pseudomonadati</taxon>
        <taxon>Bacteroidota</taxon>
        <taxon>Flavobacteriia</taxon>
        <taxon>Flavobacteriales</taxon>
        <taxon>Flavobacteriaceae</taxon>
        <taxon>Flavobacterium</taxon>
    </lineage>
</organism>
<protein>
    <submittedName>
        <fullName evidence="1">DUF1905 domain-containing protein</fullName>
    </submittedName>
</protein>
<reference evidence="1" key="1">
    <citation type="submission" date="2019-05" db="EMBL/GenBank/DDBJ databases">
        <authorList>
            <person name="Lianzixin W."/>
        </authorList>
    </citation>
    <scope>NUCLEOTIDE SEQUENCE</scope>
    <source>
        <strain evidence="1">EC11</strain>
    </source>
</reference>
<name>A0ABX0IRG4_9FLAO</name>
<evidence type="ECO:0000313" key="2">
    <source>
        <dbReference type="Proteomes" id="UP000817854"/>
    </source>
</evidence>
<dbReference type="Pfam" id="PF08922">
    <property type="entry name" value="DUF1905"/>
    <property type="match status" value="1"/>
</dbReference>
<proteinExistence type="predicted"/>